<organism evidence="2 3">
    <name type="scientific">Pectinatus haikarae</name>
    <dbReference type="NCBI Taxonomy" id="349096"/>
    <lineage>
        <taxon>Bacteria</taxon>
        <taxon>Bacillati</taxon>
        <taxon>Bacillota</taxon>
        <taxon>Negativicutes</taxon>
        <taxon>Selenomonadales</taxon>
        <taxon>Selenomonadaceae</taxon>
        <taxon>Pectinatus</taxon>
    </lineage>
</organism>
<reference evidence="2 3" key="1">
    <citation type="submission" date="2023-07" db="EMBL/GenBank/DDBJ databases">
        <title>Genomic Encyclopedia of Type Strains, Phase IV (KMG-IV): sequencing the most valuable type-strain genomes for metagenomic binning, comparative biology and taxonomic classification.</title>
        <authorList>
            <person name="Goeker M."/>
        </authorList>
    </citation>
    <scope>NUCLEOTIDE SEQUENCE [LARGE SCALE GENOMIC DNA]</scope>
    <source>
        <strain evidence="2 3">DSM 16980</strain>
    </source>
</reference>
<dbReference type="PANTHER" id="PTHR30304">
    <property type="entry name" value="D-TAGATOSE-1,6-BISPHOSPHATE ALDOLASE"/>
    <property type="match status" value="1"/>
</dbReference>
<accession>A0ABT9Y5W1</accession>
<sequence>MLVSTKEMLAEARAKGFAVPSANFVDQISVKAHTETAERMGLPLILSYAQAHSCYQDIEEAAMLGHFYIKKAKVPIALHLDHGMDFSFIKRAIELGFTSVMIDASKEELAGNIAATRKVADYAHTHNVMVEAEIGHVGTGRNVGQGETEADDDSIYTTVEEAGKMAEQSGADSLAVSVGTAHGLYKGVPKINFTRLKELADNLNIPLALHGGSSSGDDNLERCALNGIAKINIYTDFVVNAYKNLSENRPKDYFGVNDFLRTGMKNTLRHYYEVFHTQEI</sequence>
<dbReference type="InterPro" id="IPR050246">
    <property type="entry name" value="Class_II_FBP_aldolase"/>
</dbReference>
<keyword evidence="3" id="KW-1185">Reference proteome</keyword>
<evidence type="ECO:0000256" key="1">
    <source>
        <dbReference type="ARBA" id="ARBA00001947"/>
    </source>
</evidence>
<dbReference type="Proteomes" id="UP001239167">
    <property type="component" value="Unassembled WGS sequence"/>
</dbReference>
<dbReference type="PANTHER" id="PTHR30304:SF0">
    <property type="entry name" value="D-TAGATOSE-1,6-BISPHOSPHATE ALDOLASE SUBUNIT GATY-RELATED"/>
    <property type="match status" value="1"/>
</dbReference>
<evidence type="ECO:0000313" key="3">
    <source>
        <dbReference type="Proteomes" id="UP001239167"/>
    </source>
</evidence>
<evidence type="ECO:0000313" key="2">
    <source>
        <dbReference type="EMBL" id="MDQ0202529.1"/>
    </source>
</evidence>
<comment type="caution">
    <text evidence="2">The sequence shown here is derived from an EMBL/GenBank/DDBJ whole genome shotgun (WGS) entry which is preliminary data.</text>
</comment>
<dbReference type="NCBIfam" id="TIGR00167">
    <property type="entry name" value="cbbA"/>
    <property type="match status" value="1"/>
</dbReference>
<dbReference type="Gene3D" id="3.20.20.70">
    <property type="entry name" value="Aldolase class I"/>
    <property type="match status" value="1"/>
</dbReference>
<comment type="cofactor">
    <cofactor evidence="1">
        <name>Zn(2+)</name>
        <dbReference type="ChEBI" id="CHEBI:29105"/>
    </cofactor>
</comment>
<dbReference type="PIRSF" id="PIRSF001359">
    <property type="entry name" value="F_bP_aldolase_II"/>
    <property type="match status" value="1"/>
</dbReference>
<gene>
    <name evidence="2" type="ORF">J2S01_000214</name>
</gene>
<dbReference type="Pfam" id="PF01116">
    <property type="entry name" value="F_bP_aldolase"/>
    <property type="match status" value="1"/>
</dbReference>
<dbReference type="RefSeq" id="WP_307222421.1">
    <property type="nucleotide sequence ID" value="NZ_CP116940.1"/>
</dbReference>
<dbReference type="SUPFAM" id="SSF51569">
    <property type="entry name" value="Aldolase"/>
    <property type="match status" value="1"/>
</dbReference>
<dbReference type="EMBL" id="JAUSUE010000001">
    <property type="protein sequence ID" value="MDQ0202529.1"/>
    <property type="molecule type" value="Genomic_DNA"/>
</dbReference>
<dbReference type="InterPro" id="IPR013785">
    <property type="entry name" value="Aldolase_TIM"/>
</dbReference>
<dbReference type="InterPro" id="IPR000771">
    <property type="entry name" value="FBA_II"/>
</dbReference>
<name>A0ABT9Y5W1_9FIRM</name>
<dbReference type="CDD" id="cd00947">
    <property type="entry name" value="TBP_aldolase_IIB"/>
    <property type="match status" value="1"/>
</dbReference>
<proteinExistence type="predicted"/>
<protein>
    <submittedName>
        <fullName evidence="2">Ketose-bisphosphate aldolase</fullName>
    </submittedName>
</protein>